<dbReference type="InterPro" id="IPR036640">
    <property type="entry name" value="ABC1_TM_sf"/>
</dbReference>
<feature type="domain" description="ABC transmembrane type-1" evidence="10">
    <location>
        <begin position="17"/>
        <end position="297"/>
    </location>
</feature>
<evidence type="ECO:0000256" key="6">
    <source>
        <dbReference type="ARBA" id="ARBA00023136"/>
    </source>
</evidence>
<dbReference type="CDD" id="cd18584">
    <property type="entry name" value="ABC_6TM_AarD_CydD"/>
    <property type="match status" value="1"/>
</dbReference>
<dbReference type="Gene3D" id="1.20.1560.10">
    <property type="entry name" value="ABC transporter type 1, transmembrane domain"/>
    <property type="match status" value="1"/>
</dbReference>
<feature type="domain" description="ABC transporter" evidence="9">
    <location>
        <begin position="338"/>
        <end position="558"/>
    </location>
</feature>
<feature type="region of interest" description="Disordered" evidence="7">
    <location>
        <begin position="313"/>
        <end position="335"/>
    </location>
</feature>
<dbReference type="InterPro" id="IPR017871">
    <property type="entry name" value="ABC_transporter-like_CS"/>
</dbReference>
<evidence type="ECO:0000256" key="3">
    <source>
        <dbReference type="ARBA" id="ARBA00022741"/>
    </source>
</evidence>
<keyword evidence="3" id="KW-0547">Nucleotide-binding</keyword>
<feature type="transmembrane region" description="Helical" evidence="8">
    <location>
        <begin position="54"/>
        <end position="75"/>
    </location>
</feature>
<dbReference type="SUPFAM" id="SSF90123">
    <property type="entry name" value="ABC transporter transmembrane region"/>
    <property type="match status" value="1"/>
</dbReference>
<dbReference type="EMBL" id="CP109134">
    <property type="protein sequence ID" value="WSD11345.1"/>
    <property type="molecule type" value="Genomic_DNA"/>
</dbReference>
<evidence type="ECO:0000259" key="10">
    <source>
        <dbReference type="PROSITE" id="PS50929"/>
    </source>
</evidence>
<dbReference type="RefSeq" id="WP_326756975.1">
    <property type="nucleotide sequence ID" value="NZ_CP109134.1"/>
</dbReference>
<dbReference type="PROSITE" id="PS50929">
    <property type="entry name" value="ABC_TM1F"/>
    <property type="match status" value="1"/>
</dbReference>
<keyword evidence="5 8" id="KW-1133">Transmembrane helix</keyword>
<dbReference type="InterPro" id="IPR011527">
    <property type="entry name" value="ABC1_TM_dom"/>
</dbReference>
<dbReference type="InterPro" id="IPR014216">
    <property type="entry name" value="ABC_transptr_CydD"/>
</dbReference>
<evidence type="ECO:0000256" key="5">
    <source>
        <dbReference type="ARBA" id="ARBA00022989"/>
    </source>
</evidence>
<dbReference type="GeneID" id="91543053"/>
<sequence>MRRRLLALTPRTRTTAVLVTAAVLLGAAGTVGQALALARLLGEVFTGRGPTATAVTWVAAAVVARGLAGWVRAAAAQRAASGIKLELRTGLLGAAARRSAYDAQDRRTGEISTLLTRGLDALDPYLVGYLPQMLVAALVPPAVLVAMLLHDPLAATILLVTLPLIPVFGALVGLHTRDATARQWAALAHLGGHFLDALRGLPTLRTFGRADAQEGIVAEVADTHRRATLRTLRITFLSTLVLDTVATLSLALIAVPVGLRLLHGSLDLTTALTVLLLAPEAYLPLRALGSQFHAGTEGTTTAREAFGLLDEAAGTGTGTAPAAPESVSGPAPGRPPRIRFENVTVRLPGRPEPVLHDVSFTVEPGERVALTGPSGAGKSTLLALLLGLVRPDGGRILVGGRDLDSLDPEAWRRTVAWVPQRPYLFDGSVADNIRLGAPDAADEDVVRAARAAAAHDFVTALPDGYATRLGARGTGISAGQRQRVALARAFLREAPLVLLDEPTAGLDAGSERAVLAGSERLMAGRTVLVVAHRARLLDGADRRLDVRDGAVRAGEATVR</sequence>
<feature type="transmembrane region" description="Helical" evidence="8">
    <location>
        <begin position="153"/>
        <end position="174"/>
    </location>
</feature>
<dbReference type="SMART" id="SM00382">
    <property type="entry name" value="AAA"/>
    <property type="match status" value="1"/>
</dbReference>
<dbReference type="NCBIfam" id="TIGR02857">
    <property type="entry name" value="CydD"/>
    <property type="match status" value="1"/>
</dbReference>
<keyword evidence="6 8" id="KW-0472">Membrane</keyword>
<name>A0ABZ1GZN6_9ACTN</name>
<dbReference type="PANTHER" id="PTHR24221">
    <property type="entry name" value="ATP-BINDING CASSETTE SUB-FAMILY B"/>
    <property type="match status" value="1"/>
</dbReference>
<comment type="subcellular location">
    <subcellularLocation>
        <location evidence="1">Cell membrane</location>
        <topology evidence="1">Multi-pass membrane protein</topology>
    </subcellularLocation>
</comment>
<dbReference type="Pfam" id="PF00005">
    <property type="entry name" value="ABC_tran"/>
    <property type="match status" value="1"/>
</dbReference>
<dbReference type="PROSITE" id="PS00211">
    <property type="entry name" value="ABC_TRANSPORTER_1"/>
    <property type="match status" value="1"/>
</dbReference>
<dbReference type="SUPFAM" id="SSF52540">
    <property type="entry name" value="P-loop containing nucleoside triphosphate hydrolases"/>
    <property type="match status" value="1"/>
</dbReference>
<organism evidence="11 12">
    <name type="scientific">Streptomyces hirsutus</name>
    <dbReference type="NCBI Taxonomy" id="35620"/>
    <lineage>
        <taxon>Bacteria</taxon>
        <taxon>Bacillati</taxon>
        <taxon>Actinomycetota</taxon>
        <taxon>Actinomycetes</taxon>
        <taxon>Kitasatosporales</taxon>
        <taxon>Streptomycetaceae</taxon>
        <taxon>Streptomyces</taxon>
    </lineage>
</organism>
<gene>
    <name evidence="11" type="primary">cydD</name>
    <name evidence="11" type="ORF">OIE73_10745</name>
</gene>
<evidence type="ECO:0000256" key="4">
    <source>
        <dbReference type="ARBA" id="ARBA00022840"/>
    </source>
</evidence>
<keyword evidence="4" id="KW-0067">ATP-binding</keyword>
<evidence type="ECO:0000256" key="1">
    <source>
        <dbReference type="ARBA" id="ARBA00004651"/>
    </source>
</evidence>
<dbReference type="InterPro" id="IPR039421">
    <property type="entry name" value="Type_1_exporter"/>
</dbReference>
<dbReference type="PANTHER" id="PTHR24221:SF590">
    <property type="entry name" value="COMPONENT LINKED WITH THE ASSEMBLY OF CYTOCHROME' TRANSPORT TRANSMEMBRANE ATP-BINDING PROTEIN ABC TRANSPORTER CYDD-RELATED"/>
    <property type="match status" value="1"/>
</dbReference>
<evidence type="ECO:0000256" key="2">
    <source>
        <dbReference type="ARBA" id="ARBA00022692"/>
    </source>
</evidence>
<dbReference type="InterPro" id="IPR027417">
    <property type="entry name" value="P-loop_NTPase"/>
</dbReference>
<feature type="transmembrane region" description="Helical" evidence="8">
    <location>
        <begin position="234"/>
        <end position="255"/>
    </location>
</feature>
<feature type="transmembrane region" description="Helical" evidence="8">
    <location>
        <begin position="126"/>
        <end position="147"/>
    </location>
</feature>
<proteinExistence type="predicted"/>
<keyword evidence="12" id="KW-1185">Reference proteome</keyword>
<evidence type="ECO:0000256" key="8">
    <source>
        <dbReference type="SAM" id="Phobius"/>
    </source>
</evidence>
<dbReference type="InterPro" id="IPR003439">
    <property type="entry name" value="ABC_transporter-like_ATP-bd"/>
</dbReference>
<dbReference type="Proteomes" id="UP001335325">
    <property type="component" value="Chromosome"/>
</dbReference>
<keyword evidence="2 8" id="KW-0812">Transmembrane</keyword>
<dbReference type="InterPro" id="IPR003593">
    <property type="entry name" value="AAA+_ATPase"/>
</dbReference>
<dbReference type="PROSITE" id="PS50893">
    <property type="entry name" value="ABC_TRANSPORTER_2"/>
    <property type="match status" value="1"/>
</dbReference>
<evidence type="ECO:0000313" key="12">
    <source>
        <dbReference type="Proteomes" id="UP001335325"/>
    </source>
</evidence>
<evidence type="ECO:0000256" key="7">
    <source>
        <dbReference type="SAM" id="MobiDB-lite"/>
    </source>
</evidence>
<accession>A0ABZ1GZN6</accession>
<protein>
    <submittedName>
        <fullName evidence="11">Thiol reductant ABC exporter subunit CydD</fullName>
    </submittedName>
</protein>
<reference evidence="11 12" key="1">
    <citation type="submission" date="2022-10" db="EMBL/GenBank/DDBJ databases">
        <title>The complete genomes of actinobacterial strains from the NBC collection.</title>
        <authorList>
            <person name="Joergensen T.S."/>
            <person name="Alvarez Arevalo M."/>
            <person name="Sterndorff E.B."/>
            <person name="Faurdal D."/>
            <person name="Vuksanovic O."/>
            <person name="Mourched A.-S."/>
            <person name="Charusanti P."/>
            <person name="Shaw S."/>
            <person name="Blin K."/>
            <person name="Weber T."/>
        </authorList>
    </citation>
    <scope>NUCLEOTIDE SEQUENCE [LARGE SCALE GENOMIC DNA]</scope>
    <source>
        <strain evidence="11 12">NBC 01753</strain>
    </source>
</reference>
<evidence type="ECO:0000259" key="9">
    <source>
        <dbReference type="PROSITE" id="PS50893"/>
    </source>
</evidence>
<evidence type="ECO:0000313" key="11">
    <source>
        <dbReference type="EMBL" id="WSD11345.1"/>
    </source>
</evidence>
<dbReference type="Gene3D" id="3.40.50.300">
    <property type="entry name" value="P-loop containing nucleotide triphosphate hydrolases"/>
    <property type="match status" value="1"/>
</dbReference>
<feature type="compositionally biased region" description="Low complexity" evidence="7">
    <location>
        <begin position="313"/>
        <end position="324"/>
    </location>
</feature>
<dbReference type="Pfam" id="PF00664">
    <property type="entry name" value="ABC_membrane"/>
    <property type="match status" value="1"/>
</dbReference>